<feature type="active site" description="O-(5'-phospho-DNA)-serine intermediate" evidence="4 5">
    <location>
        <position position="9"/>
    </location>
</feature>
<dbReference type="OrthoDB" id="9797501at2"/>
<evidence type="ECO:0000259" key="7">
    <source>
        <dbReference type="PROSITE" id="PS51736"/>
    </source>
</evidence>
<evidence type="ECO:0000256" key="5">
    <source>
        <dbReference type="PROSITE-ProRule" id="PRU10137"/>
    </source>
</evidence>
<dbReference type="EMBL" id="HE796683">
    <property type="protein sequence ID" value="CCH01878.1"/>
    <property type="molecule type" value="Genomic_DNA"/>
</dbReference>
<dbReference type="eggNOG" id="COG1961">
    <property type="taxonomic scope" value="Bacteria"/>
</dbReference>
<dbReference type="SMART" id="SM00857">
    <property type="entry name" value="Resolvase"/>
    <property type="match status" value="1"/>
</dbReference>
<dbReference type="GO" id="GO:0000150">
    <property type="term" value="F:DNA strand exchange activity"/>
    <property type="evidence" value="ECO:0007669"/>
    <property type="project" value="InterPro"/>
</dbReference>
<evidence type="ECO:0000256" key="4">
    <source>
        <dbReference type="PIRSR" id="PIRSR606118-50"/>
    </source>
</evidence>
<dbReference type="InterPro" id="IPR006118">
    <property type="entry name" value="Recombinase_CS"/>
</dbReference>
<dbReference type="GO" id="GO:0003677">
    <property type="term" value="F:DNA binding"/>
    <property type="evidence" value="ECO:0007669"/>
    <property type="project" value="UniProtKB-KW"/>
</dbReference>
<dbReference type="Pfam" id="PF00239">
    <property type="entry name" value="Resolvase"/>
    <property type="match status" value="1"/>
</dbReference>
<dbReference type="InterPro" id="IPR036162">
    <property type="entry name" value="Resolvase-like_N_sf"/>
</dbReference>
<feature type="domain" description="Resolvase/invertase-type recombinase catalytic" evidence="7">
    <location>
        <begin position="1"/>
        <end position="142"/>
    </location>
</feature>
<dbReference type="PROSITE" id="PS00397">
    <property type="entry name" value="RECOMBINASES_1"/>
    <property type="match status" value="1"/>
</dbReference>
<dbReference type="Gene3D" id="3.40.50.1390">
    <property type="entry name" value="Resolvase, N-terminal catalytic domain"/>
    <property type="match status" value="1"/>
</dbReference>
<keyword evidence="1" id="KW-0229">DNA integration</keyword>
<evidence type="ECO:0000256" key="1">
    <source>
        <dbReference type="ARBA" id="ARBA00022908"/>
    </source>
</evidence>
<dbReference type="GO" id="GO:0015074">
    <property type="term" value="P:DNA integration"/>
    <property type="evidence" value="ECO:0007669"/>
    <property type="project" value="UniProtKB-KW"/>
</dbReference>
<organism evidence="8 9">
    <name type="scientific">Fibrella aestuarina BUZ 2</name>
    <dbReference type="NCBI Taxonomy" id="1166018"/>
    <lineage>
        <taxon>Bacteria</taxon>
        <taxon>Pseudomonadati</taxon>
        <taxon>Bacteroidota</taxon>
        <taxon>Cytophagia</taxon>
        <taxon>Cytophagales</taxon>
        <taxon>Spirosomataceae</taxon>
        <taxon>Fibrella</taxon>
    </lineage>
</organism>
<keyword evidence="3" id="KW-0233">DNA recombination</keyword>
<dbReference type="AlphaFoldDB" id="I0KCM5"/>
<dbReference type="SUPFAM" id="SSF53041">
    <property type="entry name" value="Resolvase-like"/>
    <property type="match status" value="1"/>
</dbReference>
<dbReference type="InterPro" id="IPR006119">
    <property type="entry name" value="Resolv_N"/>
</dbReference>
<keyword evidence="2" id="KW-0238">DNA-binding</keyword>
<gene>
    <name evidence="8" type="primary">tnpR3</name>
    <name evidence="8" type="ORF">FAES_3872</name>
</gene>
<evidence type="ECO:0000256" key="2">
    <source>
        <dbReference type="ARBA" id="ARBA00023125"/>
    </source>
</evidence>
<accession>I0KCM5</accession>
<dbReference type="InterPro" id="IPR050639">
    <property type="entry name" value="SSR_resolvase"/>
</dbReference>
<dbReference type="KEGG" id="fae:FAES_3872"/>
<dbReference type="RefSeq" id="WP_015332977.1">
    <property type="nucleotide sequence ID" value="NC_020054.1"/>
</dbReference>
<feature type="region of interest" description="Disordered" evidence="6">
    <location>
        <begin position="137"/>
        <end position="157"/>
    </location>
</feature>
<name>I0KCM5_9BACT</name>
<proteinExistence type="predicted"/>
<dbReference type="CDD" id="cd03768">
    <property type="entry name" value="SR_ResInv"/>
    <property type="match status" value="1"/>
</dbReference>
<protein>
    <submittedName>
        <fullName evidence="8">Transposon Tn2501 resolvase</fullName>
    </submittedName>
</protein>
<dbReference type="HOGENOM" id="CLU_010686_3_0_10"/>
<dbReference type="PROSITE" id="PS51736">
    <property type="entry name" value="RECOMBINASES_3"/>
    <property type="match status" value="1"/>
</dbReference>
<dbReference type="Proteomes" id="UP000011058">
    <property type="component" value="Chromosome"/>
</dbReference>
<reference evidence="8 9" key="1">
    <citation type="journal article" date="2012" name="J. Bacteriol.">
        <title>Genome Sequence of Fibrella aestuarina BUZ 2T, a Filamentous Marine Bacterium.</title>
        <authorList>
            <person name="Filippini M."/>
            <person name="Qi W."/>
            <person name="Blom J."/>
            <person name="Goesmann A."/>
            <person name="Smits T.H."/>
            <person name="Bagheri H.C."/>
        </authorList>
    </citation>
    <scope>NUCLEOTIDE SEQUENCE [LARGE SCALE GENOMIC DNA]</scope>
    <source>
        <strain evidence="9">BUZ 2T</strain>
    </source>
</reference>
<dbReference type="PANTHER" id="PTHR30461:SF19">
    <property type="entry name" value="SITE-SPECIFIC RECOMBINASE RESOLVASE FAMILY"/>
    <property type="match status" value="1"/>
</dbReference>
<evidence type="ECO:0000256" key="6">
    <source>
        <dbReference type="SAM" id="MobiDB-lite"/>
    </source>
</evidence>
<dbReference type="PANTHER" id="PTHR30461">
    <property type="entry name" value="DNA-INVERTASE FROM LAMBDOID PROPHAGE"/>
    <property type="match status" value="1"/>
</dbReference>
<evidence type="ECO:0000313" key="8">
    <source>
        <dbReference type="EMBL" id="CCH01878.1"/>
    </source>
</evidence>
<dbReference type="NCBIfam" id="NF009949">
    <property type="entry name" value="PRK13413.1"/>
    <property type="match status" value="1"/>
</dbReference>
<dbReference type="STRING" id="1166018.FAES_3872"/>
<dbReference type="PATRIC" id="fig|1166018.3.peg.819"/>
<sequence length="199" mass="22367">MIFAYIRVSTDRQTAENQRYEILKKAAADRVHVDHWVEETVSGTRSADERAVGQLLSSMKPKDVLYVTELSRLGRSLMEIMAILHSCMEKDARVYAIKEGYELGNNINSKMLAFAFGLSAEIEQQLISQRTREALERKKAEGTKLGRPQGSQNKQVKLTGKEGAIRELLKAIVSQSAIARILGVDRQTVSTFIKSRIIQ</sequence>
<keyword evidence="9" id="KW-1185">Reference proteome</keyword>
<evidence type="ECO:0000313" key="9">
    <source>
        <dbReference type="Proteomes" id="UP000011058"/>
    </source>
</evidence>
<evidence type="ECO:0000256" key="3">
    <source>
        <dbReference type="ARBA" id="ARBA00023172"/>
    </source>
</evidence>